<dbReference type="RefSeq" id="WP_133554667.1">
    <property type="nucleotide sequence ID" value="NZ_SNYF01000006.1"/>
</dbReference>
<reference evidence="2 3" key="1">
    <citation type="submission" date="2019-03" db="EMBL/GenBank/DDBJ databases">
        <title>Genomic Encyclopedia of Type Strains, Phase III (KMG-III): the genomes of soil and plant-associated and newly described type strains.</title>
        <authorList>
            <person name="Whitman W."/>
        </authorList>
    </citation>
    <scope>NUCLEOTIDE SEQUENCE [LARGE SCALE GENOMIC DNA]</scope>
    <source>
        <strain evidence="2 3">CECT 8446</strain>
    </source>
</reference>
<name>A0A4R6T437_9BACT</name>
<feature type="transmembrane region" description="Helical" evidence="1">
    <location>
        <begin position="16"/>
        <end position="34"/>
    </location>
</feature>
<dbReference type="OrthoDB" id="821826at2"/>
<keyword evidence="3" id="KW-1185">Reference proteome</keyword>
<evidence type="ECO:0000313" key="2">
    <source>
        <dbReference type="EMBL" id="TDQ17023.1"/>
    </source>
</evidence>
<sequence>MIKRILSTFKEKWPEYFFEILVLIIGIYGAFELSNYGETRTRKKTELEILKSCKTELMADLAEIEWNTEELRKSQKALSLILDLLENDGAYHDSLSSHFNYTLLPMHFVHSTSSFETAKARGLDIISNKELRTKLISLYDSQYDFFLQGQEEELAEVQYGMRHILPGRFEEAYNYPNSDNTFSGSMIPLDFESLKTDQTYLFFLKTQRNRTRSYIDYFYKNLRNSVSSMIHDLEEEIKRLES</sequence>
<dbReference type="AlphaFoldDB" id="A0A4R6T437"/>
<dbReference type="EMBL" id="SNYF01000006">
    <property type="protein sequence ID" value="TDQ17023.1"/>
    <property type="molecule type" value="Genomic_DNA"/>
</dbReference>
<protein>
    <submittedName>
        <fullName evidence="2">Uncharacterized protein</fullName>
    </submittedName>
</protein>
<comment type="caution">
    <text evidence="2">The sequence shown here is derived from an EMBL/GenBank/DDBJ whole genome shotgun (WGS) entry which is preliminary data.</text>
</comment>
<keyword evidence="1" id="KW-0472">Membrane</keyword>
<dbReference type="Proteomes" id="UP000294535">
    <property type="component" value="Unassembled WGS sequence"/>
</dbReference>
<evidence type="ECO:0000256" key="1">
    <source>
        <dbReference type="SAM" id="Phobius"/>
    </source>
</evidence>
<organism evidence="2 3">
    <name type="scientific">Algoriphagus boseongensis</name>
    <dbReference type="NCBI Taxonomy" id="1442587"/>
    <lineage>
        <taxon>Bacteria</taxon>
        <taxon>Pseudomonadati</taxon>
        <taxon>Bacteroidota</taxon>
        <taxon>Cytophagia</taxon>
        <taxon>Cytophagales</taxon>
        <taxon>Cyclobacteriaceae</taxon>
        <taxon>Algoriphagus</taxon>
    </lineage>
</organism>
<evidence type="ECO:0000313" key="3">
    <source>
        <dbReference type="Proteomes" id="UP000294535"/>
    </source>
</evidence>
<keyword evidence="1" id="KW-0812">Transmembrane</keyword>
<accession>A0A4R6T437</accession>
<gene>
    <name evidence="2" type="ORF">DFQ04_1671</name>
</gene>
<keyword evidence="1" id="KW-1133">Transmembrane helix</keyword>
<proteinExistence type="predicted"/>